<evidence type="ECO:0000313" key="2">
    <source>
        <dbReference type="EMBL" id="CAH9053826.1"/>
    </source>
</evidence>
<dbReference type="Proteomes" id="UP001152447">
    <property type="component" value="Unassembled WGS sequence"/>
</dbReference>
<keyword evidence="1" id="KW-0812">Transmembrane</keyword>
<proteinExistence type="predicted"/>
<dbReference type="RefSeq" id="WP_013465170.1">
    <property type="nucleotide sequence ID" value="NZ_CAMAPB010000009.1"/>
</dbReference>
<dbReference type="GeneID" id="99692870"/>
<gene>
    <name evidence="2" type="ORF">PSEHALCIP103_00904</name>
</gene>
<keyword evidence="3" id="KW-1185">Reference proteome</keyword>
<feature type="transmembrane region" description="Helical" evidence="1">
    <location>
        <begin position="63"/>
        <end position="84"/>
    </location>
</feature>
<comment type="caution">
    <text evidence="2">The sequence shown here is derived from an EMBL/GenBank/DDBJ whole genome shotgun (WGS) entry which is preliminary data.</text>
</comment>
<reference evidence="2" key="1">
    <citation type="submission" date="2022-07" db="EMBL/GenBank/DDBJ databases">
        <authorList>
            <person name="Criscuolo A."/>
        </authorList>
    </citation>
    <scope>NUCLEOTIDE SEQUENCE</scope>
    <source>
        <strain evidence="2">CIP103197</strain>
    </source>
</reference>
<accession>A0A9W4QUH5</accession>
<dbReference type="AlphaFoldDB" id="A0A9W4QUH5"/>
<keyword evidence="1" id="KW-0472">Membrane</keyword>
<name>A0A9W4QUH5_PSEHA</name>
<feature type="transmembrane region" description="Helical" evidence="1">
    <location>
        <begin position="6"/>
        <end position="26"/>
    </location>
</feature>
<keyword evidence="1" id="KW-1133">Transmembrane helix</keyword>
<feature type="transmembrane region" description="Helical" evidence="1">
    <location>
        <begin position="38"/>
        <end position="57"/>
    </location>
</feature>
<protein>
    <recommendedName>
        <fullName evidence="4">Orphan protein</fullName>
    </recommendedName>
</protein>
<evidence type="ECO:0000313" key="3">
    <source>
        <dbReference type="Proteomes" id="UP001152447"/>
    </source>
</evidence>
<organism evidence="2 3">
    <name type="scientific">Pseudoalteromonas haloplanktis</name>
    <name type="common">Alteromonas haloplanktis</name>
    <dbReference type="NCBI Taxonomy" id="228"/>
    <lineage>
        <taxon>Bacteria</taxon>
        <taxon>Pseudomonadati</taxon>
        <taxon>Pseudomonadota</taxon>
        <taxon>Gammaproteobacteria</taxon>
        <taxon>Alteromonadales</taxon>
        <taxon>Pseudoalteromonadaceae</taxon>
        <taxon>Pseudoalteromonas</taxon>
    </lineage>
</organism>
<dbReference type="EMBL" id="CAMAPB010000009">
    <property type="protein sequence ID" value="CAH9053826.1"/>
    <property type="molecule type" value="Genomic_DNA"/>
</dbReference>
<sequence length="105" mass="11944">MQTTVIYFGLAINWLLLIVSILLAVFSKFKHTQFKQSLYRFLNVALIVHIVIAVMLVFSSTAISGLITLSWLVIGLQLVCNVICYKSVKRRQARVKPSLDHFSMD</sequence>
<evidence type="ECO:0000256" key="1">
    <source>
        <dbReference type="SAM" id="Phobius"/>
    </source>
</evidence>
<evidence type="ECO:0008006" key="4">
    <source>
        <dbReference type="Google" id="ProtNLM"/>
    </source>
</evidence>